<comment type="caution">
    <text evidence="2">The sequence shown here is derived from an EMBL/GenBank/DDBJ whole genome shotgun (WGS) entry which is preliminary data.</text>
</comment>
<reference evidence="2 3" key="1">
    <citation type="submission" date="2020-03" db="EMBL/GenBank/DDBJ databases">
        <title>Cyclobacterium plantarum sp. nov., a marine bacterium isolated from a coastal-marine wetland.</title>
        <authorList>
            <person name="Sanchez-Porro C."/>
            <person name="Ventosa A."/>
            <person name="Amoozegar M."/>
        </authorList>
    </citation>
    <scope>NUCLEOTIDE SEQUENCE [LARGE SCALE GENOMIC DNA]</scope>
    <source>
        <strain evidence="2 3">GBPx2</strain>
    </source>
</reference>
<organism evidence="2 3">
    <name type="scientific">Cyclobacterium plantarum</name>
    <dbReference type="NCBI Taxonomy" id="2716263"/>
    <lineage>
        <taxon>Bacteria</taxon>
        <taxon>Pseudomonadati</taxon>
        <taxon>Bacteroidota</taxon>
        <taxon>Cytophagia</taxon>
        <taxon>Cytophagales</taxon>
        <taxon>Cyclobacteriaceae</taxon>
        <taxon>Cyclobacterium</taxon>
    </lineage>
</organism>
<sequence length="330" mass="37698">MKKLFKPASLLFSLLSLVVFFLIGMLYAGWIDAGKGQGLAGGAIVLGWGVIFALIAFVVSFFLTYRIVHKKIIVLNWVLFALLLAGYGIIHYNYVQREKSKEKNDIPPMEKPNAPSKTTDPASMLTSFNTVKEEKKLSPQNMESITGMGFFSPDFYENQVLYFYSEPNLEKPIQEHAVYDSITFRQNQHRQFEIATAPPWLVPDIMKLDYDMLYFKISSVSDEWVEIVVNAQNGQTAYISKYAGNVVYWPDFLLSVNSVEFLPGSEEKVRARPFSASGIIRTPYEFMKPFKIKEDWAEVFLLDGGFQRVGKGWIQWKKGDKLLVQFNLLS</sequence>
<evidence type="ECO:0000256" key="1">
    <source>
        <dbReference type="SAM" id="Phobius"/>
    </source>
</evidence>
<dbReference type="EMBL" id="JAANYN010000003">
    <property type="protein sequence ID" value="NHE56917.1"/>
    <property type="molecule type" value="Genomic_DNA"/>
</dbReference>
<gene>
    <name evidence="2" type="ORF">G9Q97_08845</name>
</gene>
<keyword evidence="1" id="KW-0812">Transmembrane</keyword>
<dbReference type="RefSeq" id="WP_166145766.1">
    <property type="nucleotide sequence ID" value="NZ_JAANYN010000003.1"/>
</dbReference>
<keyword evidence="3" id="KW-1185">Reference proteome</keyword>
<keyword evidence="1" id="KW-1133">Transmembrane helix</keyword>
<keyword evidence="1" id="KW-0472">Membrane</keyword>
<protein>
    <submittedName>
        <fullName evidence="2">MFS transporter</fullName>
    </submittedName>
</protein>
<feature type="transmembrane region" description="Helical" evidence="1">
    <location>
        <begin position="72"/>
        <end position="94"/>
    </location>
</feature>
<accession>A0ABX0H9P5</accession>
<name>A0ABX0H9P5_9BACT</name>
<evidence type="ECO:0000313" key="2">
    <source>
        <dbReference type="EMBL" id="NHE56917.1"/>
    </source>
</evidence>
<dbReference type="Proteomes" id="UP000649799">
    <property type="component" value="Unassembled WGS sequence"/>
</dbReference>
<feature type="transmembrane region" description="Helical" evidence="1">
    <location>
        <begin position="38"/>
        <end position="65"/>
    </location>
</feature>
<evidence type="ECO:0000313" key="3">
    <source>
        <dbReference type="Proteomes" id="UP000649799"/>
    </source>
</evidence>
<proteinExistence type="predicted"/>